<dbReference type="RefSeq" id="WP_211328770.1">
    <property type="nucleotide sequence ID" value="NZ_QTTT01000001.1"/>
</dbReference>
<dbReference type="PROSITE" id="PS51318">
    <property type="entry name" value="TAT"/>
    <property type="match status" value="1"/>
</dbReference>
<dbReference type="AlphaFoldDB" id="A0A3D9T565"/>
<keyword evidence="3" id="KW-0479">Metal-binding</keyword>
<comment type="function">
    <text evidence="2">Catalyzes the reversible hydration of carbon dioxide to form bicarbonate.</text>
</comment>
<evidence type="ECO:0000256" key="2">
    <source>
        <dbReference type="ARBA" id="ARBA00024993"/>
    </source>
</evidence>
<name>A0A3D9T565_9ACTN</name>
<dbReference type="EMBL" id="QTTT01000001">
    <property type="protein sequence ID" value="REE99844.1"/>
    <property type="molecule type" value="Genomic_DNA"/>
</dbReference>
<feature type="compositionally biased region" description="Basic and acidic residues" evidence="4">
    <location>
        <begin position="8"/>
        <end position="17"/>
    </location>
</feature>
<dbReference type="InterPro" id="IPR036874">
    <property type="entry name" value="Carbonic_anhydrase_sf"/>
</dbReference>
<dbReference type="PANTHER" id="PTHR11002:SF79">
    <property type="entry name" value="CARBONIC ANHYDRASE 2"/>
    <property type="match status" value="1"/>
</dbReference>
<organism evidence="5 6">
    <name type="scientific">Thermomonospora umbrina</name>
    <dbReference type="NCBI Taxonomy" id="111806"/>
    <lineage>
        <taxon>Bacteria</taxon>
        <taxon>Bacillati</taxon>
        <taxon>Actinomycetota</taxon>
        <taxon>Actinomycetes</taxon>
        <taxon>Streptosporangiales</taxon>
        <taxon>Thermomonosporaceae</taxon>
        <taxon>Thermomonospora</taxon>
    </lineage>
</organism>
<evidence type="ECO:0000256" key="3">
    <source>
        <dbReference type="PIRSR" id="PIRSR601765-1"/>
    </source>
</evidence>
<sequence>MMSAAPRHAHDAHRDPYTAESVADPIADRTARPDRRRVLGGALATAGLALLGPALAGCTDDGTAAAGAGGGARTPTGRAPRSTPPAHGRPSPTEAWARLAAGNRLWVAGRPQHPHQSTERRWEVSAEQHPFATVVSCIDSRVPPEAVFDQGIGDLFVIRTGGESLDDLVIGSVEYGPVQDDVPLIVVLGHQRCGAVRAAIDAIDNGRSLPGHLDRVADALRPAVADAHRRGGDLTDQTVRAHVSRTVAVLERDPALTDRVRRGRLGLVGAYYELDTGRVSVLETSGVRV</sequence>
<feature type="region of interest" description="Disordered" evidence="4">
    <location>
        <begin position="65"/>
        <end position="93"/>
    </location>
</feature>
<dbReference type="SUPFAM" id="SSF53056">
    <property type="entry name" value="beta-carbonic anhydrase, cab"/>
    <property type="match status" value="1"/>
</dbReference>
<dbReference type="PANTHER" id="PTHR11002">
    <property type="entry name" value="CARBONIC ANHYDRASE"/>
    <property type="match status" value="1"/>
</dbReference>
<reference evidence="5 6" key="1">
    <citation type="submission" date="2018-08" db="EMBL/GenBank/DDBJ databases">
        <title>Sequencing the genomes of 1000 actinobacteria strains.</title>
        <authorList>
            <person name="Klenk H.-P."/>
        </authorList>
    </citation>
    <scope>NUCLEOTIDE SEQUENCE [LARGE SCALE GENOMIC DNA]</scope>
    <source>
        <strain evidence="5 6">DSM 43927</strain>
    </source>
</reference>
<dbReference type="GO" id="GO:0008270">
    <property type="term" value="F:zinc ion binding"/>
    <property type="evidence" value="ECO:0007669"/>
    <property type="project" value="InterPro"/>
</dbReference>
<keyword evidence="6" id="KW-1185">Reference proteome</keyword>
<proteinExistence type="inferred from homology"/>
<dbReference type="GO" id="GO:0004089">
    <property type="term" value="F:carbonate dehydratase activity"/>
    <property type="evidence" value="ECO:0007669"/>
    <property type="project" value="InterPro"/>
</dbReference>
<dbReference type="Pfam" id="PF00484">
    <property type="entry name" value="Pro_CA"/>
    <property type="match status" value="1"/>
</dbReference>
<dbReference type="CDD" id="cd03378">
    <property type="entry name" value="beta_CA_cladeC"/>
    <property type="match status" value="1"/>
</dbReference>
<evidence type="ECO:0000313" key="6">
    <source>
        <dbReference type="Proteomes" id="UP000256661"/>
    </source>
</evidence>
<dbReference type="InterPro" id="IPR001765">
    <property type="entry name" value="Carbonic_anhydrase"/>
</dbReference>
<comment type="cofactor">
    <cofactor evidence="3">
        <name>Zn(2+)</name>
        <dbReference type="ChEBI" id="CHEBI:29105"/>
    </cofactor>
    <text evidence="3">Binds 1 zinc ion per subunit.</text>
</comment>
<gene>
    <name evidence="5" type="ORF">DFJ69_5361</name>
</gene>
<accession>A0A3D9T565</accession>
<dbReference type="Gene3D" id="3.40.1050.10">
    <property type="entry name" value="Carbonic anhydrase"/>
    <property type="match status" value="1"/>
</dbReference>
<evidence type="ECO:0000256" key="1">
    <source>
        <dbReference type="ARBA" id="ARBA00006217"/>
    </source>
</evidence>
<dbReference type="InterPro" id="IPR006311">
    <property type="entry name" value="TAT_signal"/>
</dbReference>
<evidence type="ECO:0000313" key="5">
    <source>
        <dbReference type="EMBL" id="REE99844.1"/>
    </source>
</evidence>
<dbReference type="SMART" id="SM00947">
    <property type="entry name" value="Pro_CA"/>
    <property type="match status" value="1"/>
</dbReference>
<feature type="binding site" evidence="3">
    <location>
        <position position="190"/>
    </location>
    <ligand>
        <name>Zn(2+)</name>
        <dbReference type="ChEBI" id="CHEBI:29105"/>
    </ligand>
</feature>
<evidence type="ECO:0000256" key="4">
    <source>
        <dbReference type="SAM" id="MobiDB-lite"/>
    </source>
</evidence>
<feature type="region of interest" description="Disordered" evidence="4">
    <location>
        <begin position="1"/>
        <end position="33"/>
    </location>
</feature>
<feature type="binding site" evidence="3">
    <location>
        <position position="139"/>
    </location>
    <ligand>
        <name>Zn(2+)</name>
        <dbReference type="ChEBI" id="CHEBI:29105"/>
    </ligand>
</feature>
<dbReference type="Proteomes" id="UP000256661">
    <property type="component" value="Unassembled WGS sequence"/>
</dbReference>
<protein>
    <submittedName>
        <fullName evidence="5">Carbonic anhydrase</fullName>
    </submittedName>
</protein>
<feature type="binding site" evidence="3">
    <location>
        <position position="137"/>
    </location>
    <ligand>
        <name>Zn(2+)</name>
        <dbReference type="ChEBI" id="CHEBI:29105"/>
    </ligand>
</feature>
<keyword evidence="3" id="KW-0862">Zinc</keyword>
<comment type="caution">
    <text evidence="5">The sequence shown here is derived from an EMBL/GenBank/DDBJ whole genome shotgun (WGS) entry which is preliminary data.</text>
</comment>
<comment type="similarity">
    <text evidence="1">Belongs to the beta-class carbonic anhydrase family.</text>
</comment>
<feature type="binding site" evidence="3">
    <location>
        <position position="193"/>
    </location>
    <ligand>
        <name>Zn(2+)</name>
        <dbReference type="ChEBI" id="CHEBI:29105"/>
    </ligand>
</feature>